<protein>
    <submittedName>
        <fullName evidence="9">3-dehydroquinate synthase</fullName>
    </submittedName>
</protein>
<keyword evidence="4" id="KW-0520">NAD</keyword>
<feature type="domain" description="3-dehydroquinate synthase C-terminal" evidence="8">
    <location>
        <begin position="192"/>
        <end position="341"/>
    </location>
</feature>
<evidence type="ECO:0000256" key="1">
    <source>
        <dbReference type="ARBA" id="ARBA00001911"/>
    </source>
</evidence>
<evidence type="ECO:0000256" key="5">
    <source>
        <dbReference type="ARBA" id="ARBA00023239"/>
    </source>
</evidence>
<dbReference type="Gene3D" id="3.40.50.1970">
    <property type="match status" value="1"/>
</dbReference>
<dbReference type="InterPro" id="IPR056179">
    <property type="entry name" value="DHQS_C"/>
</dbReference>
<comment type="cofactor">
    <cofactor evidence="2">
        <name>Co(2+)</name>
        <dbReference type="ChEBI" id="CHEBI:48828"/>
    </cofactor>
</comment>
<evidence type="ECO:0000256" key="2">
    <source>
        <dbReference type="ARBA" id="ARBA00001941"/>
    </source>
</evidence>
<dbReference type="OrthoDB" id="9806583at2"/>
<dbReference type="EMBL" id="FUWG01000009">
    <property type="protein sequence ID" value="SJZ46634.1"/>
    <property type="molecule type" value="Genomic_DNA"/>
</dbReference>
<evidence type="ECO:0000259" key="7">
    <source>
        <dbReference type="Pfam" id="PF01761"/>
    </source>
</evidence>
<dbReference type="PIRSF" id="PIRSF001455">
    <property type="entry name" value="DHQ_synth"/>
    <property type="match status" value="1"/>
</dbReference>
<dbReference type="Proteomes" id="UP000190423">
    <property type="component" value="Unassembled WGS sequence"/>
</dbReference>
<dbReference type="STRING" id="261392.SAMN02745149_01348"/>
<dbReference type="Pfam" id="PF01761">
    <property type="entry name" value="DHQ_synthase"/>
    <property type="match status" value="1"/>
</dbReference>
<dbReference type="GO" id="GO:0009073">
    <property type="term" value="P:aromatic amino acid family biosynthetic process"/>
    <property type="evidence" value="ECO:0007669"/>
    <property type="project" value="InterPro"/>
</dbReference>
<organism evidence="9 10">
    <name type="scientific">Treponema porcinum</name>
    <dbReference type="NCBI Taxonomy" id="261392"/>
    <lineage>
        <taxon>Bacteria</taxon>
        <taxon>Pseudomonadati</taxon>
        <taxon>Spirochaetota</taxon>
        <taxon>Spirochaetia</taxon>
        <taxon>Spirochaetales</taxon>
        <taxon>Treponemataceae</taxon>
        <taxon>Treponema</taxon>
    </lineage>
</organism>
<dbReference type="PANTHER" id="PTHR43622">
    <property type="entry name" value="3-DEHYDROQUINATE SYNTHASE"/>
    <property type="match status" value="1"/>
</dbReference>
<dbReference type="RefSeq" id="WP_078933259.1">
    <property type="nucleotide sequence ID" value="NZ_FUWG01000009.1"/>
</dbReference>
<dbReference type="AlphaFoldDB" id="A0A1T4KW16"/>
<evidence type="ECO:0000313" key="10">
    <source>
        <dbReference type="Proteomes" id="UP000190423"/>
    </source>
</evidence>
<evidence type="ECO:0000256" key="4">
    <source>
        <dbReference type="ARBA" id="ARBA00023027"/>
    </source>
</evidence>
<proteinExistence type="predicted"/>
<keyword evidence="3" id="KW-0479">Metal-binding</keyword>
<dbReference type="InterPro" id="IPR050071">
    <property type="entry name" value="Dehydroquinate_synthase"/>
</dbReference>
<evidence type="ECO:0000256" key="6">
    <source>
        <dbReference type="ARBA" id="ARBA00023285"/>
    </source>
</evidence>
<reference evidence="9 10" key="1">
    <citation type="submission" date="2017-02" db="EMBL/GenBank/DDBJ databases">
        <authorList>
            <person name="Peterson S.W."/>
        </authorList>
    </citation>
    <scope>NUCLEOTIDE SEQUENCE [LARGE SCALE GENOMIC DNA]</scope>
    <source>
        <strain evidence="9 10">ATCC BAA-908</strain>
    </source>
</reference>
<dbReference type="SUPFAM" id="SSF56796">
    <property type="entry name" value="Dehydroquinate synthase-like"/>
    <property type="match status" value="1"/>
</dbReference>
<keyword evidence="6" id="KW-0170">Cobalt</keyword>
<dbReference type="InterPro" id="IPR030960">
    <property type="entry name" value="DHQS/DOIS_N"/>
</dbReference>
<keyword evidence="5" id="KW-0456">Lyase</keyword>
<dbReference type="CDD" id="cd08195">
    <property type="entry name" value="DHQS"/>
    <property type="match status" value="1"/>
</dbReference>
<evidence type="ECO:0000259" key="8">
    <source>
        <dbReference type="Pfam" id="PF24621"/>
    </source>
</evidence>
<dbReference type="PANTHER" id="PTHR43622:SF1">
    <property type="entry name" value="3-DEHYDROQUINATE SYNTHASE"/>
    <property type="match status" value="1"/>
</dbReference>
<dbReference type="Gene3D" id="1.20.1090.10">
    <property type="entry name" value="Dehydroquinate synthase-like - alpha domain"/>
    <property type="match status" value="1"/>
</dbReference>
<accession>A0A1T4KW16</accession>
<gene>
    <name evidence="9" type="ORF">SAMN02745149_01348</name>
</gene>
<comment type="cofactor">
    <cofactor evidence="1">
        <name>NAD(+)</name>
        <dbReference type="ChEBI" id="CHEBI:57540"/>
    </cofactor>
</comment>
<dbReference type="Pfam" id="PF24621">
    <property type="entry name" value="DHQS_C"/>
    <property type="match status" value="1"/>
</dbReference>
<dbReference type="GO" id="GO:0003856">
    <property type="term" value="F:3-dehydroquinate synthase activity"/>
    <property type="evidence" value="ECO:0007669"/>
    <property type="project" value="TreeGrafter"/>
</dbReference>
<dbReference type="GO" id="GO:0046872">
    <property type="term" value="F:metal ion binding"/>
    <property type="evidence" value="ECO:0007669"/>
    <property type="project" value="UniProtKB-KW"/>
</dbReference>
<evidence type="ECO:0000313" key="9">
    <source>
        <dbReference type="EMBL" id="SJZ46634.1"/>
    </source>
</evidence>
<feature type="domain" description="3-dehydroquinate synthase N-terminal" evidence="7">
    <location>
        <begin position="79"/>
        <end position="190"/>
    </location>
</feature>
<evidence type="ECO:0000256" key="3">
    <source>
        <dbReference type="ARBA" id="ARBA00022723"/>
    </source>
</evidence>
<dbReference type="InterPro" id="IPR030963">
    <property type="entry name" value="DHQ_synth_fam"/>
</dbReference>
<keyword evidence="10" id="KW-1185">Reference proteome</keyword>
<dbReference type="GeneID" id="78316645"/>
<name>A0A1T4KW16_TREPO</name>
<sequence>MENYSNFNITYPSVHPGTDVTQIEFHTETPDLRQFFLPEENNPQKRCFVTDATVATLPYMQTFVSQFDDGRCGSDLLIILGSGEPYKTIESVLSIVETALENGFSRNDLFVGIGGGVICDLTGFAASLYKRGAAVQFVPTTLLSMVDASIGGKTGCDFKSYKNMIGSFFPAQKICYFPEFISTLSEAQFRSGLAEAFKTALLYDAELYDMFRTKSSQILSREPETICTIIQKCSKAKAEVVEKDFTEKNIRKHLNLGHTFGHALETLAGLGTVTHGDAVAWGIGRAVSLSAKLDFCKESYKDEVLHILSLYGWDINPVPKIASGGGISERLIQIMHKDKKNKSDKISIVLQRGLTDTFTQEVEDGDILPILR</sequence>